<dbReference type="PANTHER" id="PTHR37464">
    <property type="entry name" value="BLL2463 PROTEIN"/>
    <property type="match status" value="1"/>
</dbReference>
<keyword evidence="1" id="KW-0472">Membrane</keyword>
<dbReference type="Proteomes" id="UP001232019">
    <property type="component" value="Chromosome"/>
</dbReference>
<proteinExistence type="predicted"/>
<dbReference type="AlphaFoldDB" id="A0AA51X532"/>
<keyword evidence="1" id="KW-1133">Transmembrane helix</keyword>
<dbReference type="PANTHER" id="PTHR37464:SF1">
    <property type="entry name" value="BLL2463 PROTEIN"/>
    <property type="match status" value="1"/>
</dbReference>
<protein>
    <submittedName>
        <fullName evidence="3">BatA domain-containing protein</fullName>
    </submittedName>
</protein>
<sequence>MSLTNSIALWGLLTLIIPIIIHLWSKNKTKLISLGSIQFLKESSTQRSNKIAFSEKLLFLLRALILVMVVFLMSNLFFKQETEKKTVVLIGVDIELPNAYSSDKYYKMEAIEFKTYSLANKWFLLSEIANKRNDIDSLIYIDNLPKNGFVGAIPKLPFDLKIINKGENNQLKSLVKSTDTIHYNLEIEDKLVNNKIENLLQANQNYTSNQLVFQPNKKLNSELILSDELGDLNANQLVINNSVSSDYTIERYPNYQVLLINKTWFLNPLNEDFIVLLISEFIAEIAKPEYYYSSLDQLYHRQNEMKLKAIINQDYDEWIMISILLLILSERFISYRKHHG</sequence>
<feature type="transmembrane region" description="Helical" evidence="1">
    <location>
        <begin position="6"/>
        <end position="24"/>
    </location>
</feature>
<reference evidence="3" key="1">
    <citation type="submission" date="2023-08" db="EMBL/GenBank/DDBJ databases">
        <title>Comparative genomics and taxonomic characterization of three novel marine species of genus Marivirga.</title>
        <authorList>
            <person name="Muhammad N."/>
            <person name="Kim S.-G."/>
        </authorList>
    </citation>
    <scope>NUCLEOTIDE SEQUENCE</scope>
    <source>
        <strain evidence="3">BKB1-2</strain>
    </source>
</reference>
<organism evidence="3">
    <name type="scientific">Marivirga arenosa</name>
    <dbReference type="NCBI Taxonomy" id="3059076"/>
    <lineage>
        <taxon>Bacteria</taxon>
        <taxon>Pseudomonadati</taxon>
        <taxon>Bacteroidota</taxon>
        <taxon>Cytophagia</taxon>
        <taxon>Cytophagales</taxon>
        <taxon>Marivirgaceae</taxon>
        <taxon>Marivirga</taxon>
    </lineage>
</organism>
<feature type="domain" description="Aerotolerance regulator N-terminal" evidence="2">
    <location>
        <begin position="1"/>
        <end position="74"/>
    </location>
</feature>
<dbReference type="RefSeq" id="WP_322345825.1">
    <property type="nucleotide sequence ID" value="NZ_CP129968.2"/>
</dbReference>
<dbReference type="NCBIfam" id="TIGR02226">
    <property type="entry name" value="two_anch"/>
    <property type="match status" value="1"/>
</dbReference>
<evidence type="ECO:0000313" key="3">
    <source>
        <dbReference type="EMBL" id="WNB16894.1"/>
    </source>
</evidence>
<dbReference type="InterPro" id="IPR024163">
    <property type="entry name" value="Aerotolerance_reg_N"/>
</dbReference>
<gene>
    <name evidence="3" type="ORF">QYS47_32150</name>
</gene>
<keyword evidence="1" id="KW-0812">Transmembrane</keyword>
<accession>A0AA51X532</accession>
<dbReference type="EMBL" id="CP129968">
    <property type="protein sequence ID" value="WNB16894.1"/>
    <property type="molecule type" value="Genomic_DNA"/>
</dbReference>
<evidence type="ECO:0000256" key="1">
    <source>
        <dbReference type="SAM" id="Phobius"/>
    </source>
</evidence>
<dbReference type="Pfam" id="PF07584">
    <property type="entry name" value="BatA"/>
    <property type="match status" value="1"/>
</dbReference>
<dbReference type="KEGG" id="marp:QYS47_32150"/>
<feature type="transmembrane region" description="Helical" evidence="1">
    <location>
        <begin position="57"/>
        <end position="78"/>
    </location>
</feature>
<name>A0AA51X532_9BACT</name>
<dbReference type="InterPro" id="IPR011933">
    <property type="entry name" value="Double_TM_dom"/>
</dbReference>
<evidence type="ECO:0000259" key="2">
    <source>
        <dbReference type="Pfam" id="PF07584"/>
    </source>
</evidence>